<evidence type="ECO:0000256" key="8">
    <source>
        <dbReference type="ARBA" id="ARBA00022741"/>
    </source>
</evidence>
<dbReference type="InterPro" id="IPR012292">
    <property type="entry name" value="Globin/Proto"/>
</dbReference>
<dbReference type="Pfam" id="PF11563">
    <property type="entry name" value="Protoglobin"/>
    <property type="match status" value="1"/>
</dbReference>
<keyword evidence="8" id="KW-0547">Nucleotide-binding</keyword>
<keyword evidence="9" id="KW-0460">Magnesium</keyword>
<dbReference type="GO" id="GO:0043709">
    <property type="term" value="P:cell adhesion involved in single-species biofilm formation"/>
    <property type="evidence" value="ECO:0007669"/>
    <property type="project" value="TreeGrafter"/>
</dbReference>
<evidence type="ECO:0000256" key="7">
    <source>
        <dbReference type="ARBA" id="ARBA00022723"/>
    </source>
</evidence>
<dbReference type="InterPro" id="IPR029787">
    <property type="entry name" value="Nucleotide_cyclase"/>
</dbReference>
<name>A0A1E8E225_9GAMM</name>
<dbReference type="InterPro" id="IPR050469">
    <property type="entry name" value="Diguanylate_Cyclase"/>
</dbReference>
<dbReference type="SUPFAM" id="SSF46458">
    <property type="entry name" value="Globin-like"/>
    <property type="match status" value="1"/>
</dbReference>
<dbReference type="Proteomes" id="UP000186931">
    <property type="component" value="Unassembled WGS sequence"/>
</dbReference>
<dbReference type="Gene3D" id="3.30.70.270">
    <property type="match status" value="1"/>
</dbReference>
<organism evidence="14 15">
    <name type="scientific">Acinetobacter towneri</name>
    <dbReference type="NCBI Taxonomy" id="202956"/>
    <lineage>
        <taxon>Bacteria</taxon>
        <taxon>Pseudomonadati</taxon>
        <taxon>Pseudomonadota</taxon>
        <taxon>Gammaproteobacteria</taxon>
        <taxon>Moraxellales</taxon>
        <taxon>Moraxellaceae</taxon>
        <taxon>Acinetobacter</taxon>
    </lineage>
</organism>
<dbReference type="GO" id="GO:0019825">
    <property type="term" value="F:oxygen binding"/>
    <property type="evidence" value="ECO:0007669"/>
    <property type="project" value="InterPro"/>
</dbReference>
<evidence type="ECO:0000256" key="3">
    <source>
        <dbReference type="ARBA" id="ARBA00012528"/>
    </source>
</evidence>
<dbReference type="InterPro" id="IPR048442">
    <property type="entry name" value="DosC_2nd"/>
</dbReference>
<dbReference type="PANTHER" id="PTHR45138">
    <property type="entry name" value="REGULATORY COMPONENTS OF SENSORY TRANSDUCTION SYSTEM"/>
    <property type="match status" value="1"/>
</dbReference>
<dbReference type="InterPro" id="IPR039435">
    <property type="entry name" value="DosC_GS"/>
</dbReference>
<dbReference type="GO" id="GO:1902201">
    <property type="term" value="P:negative regulation of bacterial-type flagellum-dependent cell motility"/>
    <property type="evidence" value="ECO:0007669"/>
    <property type="project" value="TreeGrafter"/>
</dbReference>
<dbReference type="EMBL" id="MKQS01000009">
    <property type="protein sequence ID" value="OFE43660.1"/>
    <property type="molecule type" value="Genomic_DNA"/>
</dbReference>
<dbReference type="GO" id="GO:0005886">
    <property type="term" value="C:plasma membrane"/>
    <property type="evidence" value="ECO:0007669"/>
    <property type="project" value="TreeGrafter"/>
</dbReference>
<dbReference type="InterPro" id="IPR043128">
    <property type="entry name" value="Rev_trsase/Diguanyl_cyclase"/>
</dbReference>
<dbReference type="GO" id="GO:0052621">
    <property type="term" value="F:diguanylate cyclase activity"/>
    <property type="evidence" value="ECO:0007669"/>
    <property type="project" value="UniProtKB-EC"/>
</dbReference>
<dbReference type="InterPro" id="IPR000160">
    <property type="entry name" value="GGDEF_dom"/>
</dbReference>
<dbReference type="CDD" id="cd01949">
    <property type="entry name" value="GGDEF"/>
    <property type="match status" value="1"/>
</dbReference>
<sequence length="451" mass="52742">MSQECMRELADQWKIICEQYSQADLEATFQFVQRHADAFVLEFYKQMMLEEQALEFLSVEMVQNRLKNSLHQWLVSSFEVPFKQNYLEIVEKQFKVGDVHARVQIPYWLIIRGVRIIIKKAFVFLAQEAYTNLNQINYLCQILCFATEIMCRSYEMKVEVHNDMKHTYRLFSAMQDVAVQKDRQRGTLLDWENELMFQVVSDNHNLQQPILSKTEFGLWFIHKAAYAFSNTEQVGTITERIYQVDELIQQIKSCENQAQVVEMIQLIRAKNREILYLIDQIFQVSEYISSGNDALTQLLNRRYLSTIVAREINFARKHKTRLTILAIDADHFKYINDRYGHAAGDEALQFLADSILQYTKGSDYAFRIGGEEFLLLQVDTNVERAVKVAENIRRRIAERTVNTSTGASFNFTVSIGVFEYDGHPDYQRFLDSVDKALYVAKNNGRNNVYMG</sequence>
<dbReference type="GO" id="GO:0046872">
    <property type="term" value="F:metal ion binding"/>
    <property type="evidence" value="ECO:0007669"/>
    <property type="project" value="UniProtKB-KW"/>
</dbReference>
<protein>
    <recommendedName>
        <fullName evidence="4">Diguanylate cyclase DosC</fullName>
        <ecNumber evidence="3">2.7.7.65</ecNumber>
    </recommendedName>
    <alternativeName>
        <fullName evidence="11">Direct oxygen-sensing cyclase</fullName>
    </alternativeName>
</protein>
<dbReference type="AlphaFoldDB" id="A0A1E8E225"/>
<gene>
    <name evidence="14" type="ORF">BJN41_04685</name>
</gene>
<dbReference type="Gene3D" id="1.10.490.10">
    <property type="entry name" value="Globins"/>
    <property type="match status" value="1"/>
</dbReference>
<dbReference type="RefSeq" id="WP_070154062.1">
    <property type="nucleotide sequence ID" value="NZ_MKQS01000009.1"/>
</dbReference>
<evidence type="ECO:0000256" key="4">
    <source>
        <dbReference type="ARBA" id="ARBA00015125"/>
    </source>
</evidence>
<keyword evidence="6" id="KW-0808">Transferase</keyword>
<evidence type="ECO:0000256" key="2">
    <source>
        <dbReference type="ARBA" id="ARBA00001971"/>
    </source>
</evidence>
<dbReference type="NCBIfam" id="TIGR00254">
    <property type="entry name" value="GGDEF"/>
    <property type="match status" value="1"/>
</dbReference>
<keyword evidence="5" id="KW-0349">Heme</keyword>
<dbReference type="GO" id="GO:0020037">
    <property type="term" value="F:heme binding"/>
    <property type="evidence" value="ECO:0007669"/>
    <property type="project" value="InterPro"/>
</dbReference>
<evidence type="ECO:0000313" key="14">
    <source>
        <dbReference type="EMBL" id="OFE43660.1"/>
    </source>
</evidence>
<evidence type="ECO:0000313" key="15">
    <source>
        <dbReference type="Proteomes" id="UP000186931"/>
    </source>
</evidence>
<keyword evidence="7" id="KW-0479">Metal-binding</keyword>
<dbReference type="PROSITE" id="PS50887">
    <property type="entry name" value="GGDEF"/>
    <property type="match status" value="1"/>
</dbReference>
<feature type="domain" description="GGDEF" evidence="13">
    <location>
        <begin position="320"/>
        <end position="451"/>
    </location>
</feature>
<dbReference type="FunFam" id="3.30.70.270:FF:000001">
    <property type="entry name" value="Diguanylate cyclase domain protein"/>
    <property type="match status" value="1"/>
</dbReference>
<dbReference type="SUPFAM" id="SSF55073">
    <property type="entry name" value="Nucleotide cyclase"/>
    <property type="match status" value="1"/>
</dbReference>
<evidence type="ECO:0000256" key="5">
    <source>
        <dbReference type="ARBA" id="ARBA00022617"/>
    </source>
</evidence>
<comment type="cofactor">
    <cofactor evidence="1">
        <name>Mg(2+)</name>
        <dbReference type="ChEBI" id="CHEBI:18420"/>
    </cofactor>
</comment>
<evidence type="ECO:0000256" key="9">
    <source>
        <dbReference type="ARBA" id="ARBA00022842"/>
    </source>
</evidence>
<dbReference type="InterPro" id="IPR009050">
    <property type="entry name" value="Globin-like_sf"/>
</dbReference>
<comment type="catalytic activity">
    <reaction evidence="12">
        <text>2 GTP = 3',3'-c-di-GMP + 2 diphosphate</text>
        <dbReference type="Rhea" id="RHEA:24898"/>
        <dbReference type="ChEBI" id="CHEBI:33019"/>
        <dbReference type="ChEBI" id="CHEBI:37565"/>
        <dbReference type="ChEBI" id="CHEBI:58805"/>
        <dbReference type="EC" id="2.7.7.65"/>
    </reaction>
</comment>
<dbReference type="GO" id="GO:0000166">
    <property type="term" value="F:nucleotide binding"/>
    <property type="evidence" value="ECO:0007669"/>
    <property type="project" value="UniProtKB-KW"/>
</dbReference>
<accession>A0A1E8E225</accession>
<evidence type="ECO:0000256" key="1">
    <source>
        <dbReference type="ARBA" id="ARBA00001946"/>
    </source>
</evidence>
<evidence type="ECO:0000256" key="10">
    <source>
        <dbReference type="ARBA" id="ARBA00023004"/>
    </source>
</evidence>
<dbReference type="SMART" id="SM00267">
    <property type="entry name" value="GGDEF"/>
    <property type="match status" value="1"/>
</dbReference>
<dbReference type="Pfam" id="PF21118">
    <property type="entry name" value="DosC_2nd"/>
    <property type="match status" value="1"/>
</dbReference>
<evidence type="ECO:0000256" key="11">
    <source>
        <dbReference type="ARBA" id="ARBA00029839"/>
    </source>
</evidence>
<proteinExistence type="predicted"/>
<dbReference type="UniPathway" id="UPA00599"/>
<dbReference type="STRING" id="202956.BJN41_04685"/>
<evidence type="ECO:0000256" key="6">
    <source>
        <dbReference type="ARBA" id="ARBA00022679"/>
    </source>
</evidence>
<dbReference type="InterPro" id="IPR044398">
    <property type="entry name" value="Globin-sensor_dom"/>
</dbReference>
<comment type="caution">
    <text evidence="14">The sequence shown here is derived from an EMBL/GenBank/DDBJ whole genome shotgun (WGS) entry which is preliminary data.</text>
</comment>
<keyword evidence="10" id="KW-0408">Iron</keyword>
<reference evidence="14 15" key="1">
    <citation type="submission" date="2016-10" db="EMBL/GenBank/DDBJ databases">
        <title>Genome of airborne Acinetobacter sp. 5-2Ac02 in the hospital environment: Species near to Acinetobacter towneri.</title>
        <authorList>
            <person name="Barbosa B."/>
            <person name="Fernandez-Garcia L."/>
            <person name="Gato E."/>
            <person name="Leao R."/>
            <person name="Albano R."/>
            <person name="Fernandez B."/>
            <person name="Fernandez-Cuenca F."/>
            <person name="Marques E."/>
            <person name="Tomas M."/>
        </authorList>
    </citation>
    <scope>NUCLEOTIDE SEQUENCE [LARGE SCALE GENOMIC DNA]</scope>
    <source>
        <strain evidence="14 15">5-2Ac02</strain>
    </source>
</reference>
<evidence type="ECO:0000259" key="13">
    <source>
        <dbReference type="PROSITE" id="PS50887"/>
    </source>
</evidence>
<evidence type="ECO:0000256" key="12">
    <source>
        <dbReference type="ARBA" id="ARBA00034247"/>
    </source>
</evidence>
<dbReference type="Pfam" id="PF00990">
    <property type="entry name" value="GGDEF"/>
    <property type="match status" value="1"/>
</dbReference>
<dbReference type="PANTHER" id="PTHR45138:SF9">
    <property type="entry name" value="DIGUANYLATE CYCLASE DGCM-RELATED"/>
    <property type="match status" value="1"/>
</dbReference>
<comment type="cofactor">
    <cofactor evidence="2">
        <name>heme</name>
        <dbReference type="ChEBI" id="CHEBI:30413"/>
    </cofactor>
</comment>
<dbReference type="CDD" id="cd14757">
    <property type="entry name" value="GS_EcDosC-like_GGDEF"/>
    <property type="match status" value="1"/>
</dbReference>
<dbReference type="EC" id="2.7.7.65" evidence="3"/>